<dbReference type="CDD" id="cd00303">
    <property type="entry name" value="retropepsin_like"/>
    <property type="match status" value="1"/>
</dbReference>
<organism evidence="3">
    <name type="scientific">Populus alba</name>
    <name type="common">White poplar</name>
    <dbReference type="NCBI Taxonomy" id="43335"/>
    <lineage>
        <taxon>Eukaryota</taxon>
        <taxon>Viridiplantae</taxon>
        <taxon>Streptophyta</taxon>
        <taxon>Embryophyta</taxon>
        <taxon>Tracheophyta</taxon>
        <taxon>Spermatophyta</taxon>
        <taxon>Magnoliopsida</taxon>
        <taxon>eudicotyledons</taxon>
        <taxon>Gunneridae</taxon>
        <taxon>Pentapetalae</taxon>
        <taxon>rosids</taxon>
        <taxon>fabids</taxon>
        <taxon>Malpighiales</taxon>
        <taxon>Salicaceae</taxon>
        <taxon>Saliceae</taxon>
        <taxon>Populus</taxon>
    </lineage>
</organism>
<name>A0A4U5QSQ1_POPAL</name>
<dbReference type="EMBL" id="RCHU01000133">
    <property type="protein sequence ID" value="TKS13571.1"/>
    <property type="molecule type" value="Genomic_DNA"/>
</dbReference>
<evidence type="ECO:0000256" key="1">
    <source>
        <dbReference type="SAM" id="MobiDB-lite"/>
    </source>
</evidence>
<reference evidence="3" key="1">
    <citation type="submission" date="2018-10" db="EMBL/GenBank/DDBJ databases">
        <title>Population genomic analysis revealed the cold adaptation of white poplar.</title>
        <authorList>
            <person name="Liu Y.-J."/>
        </authorList>
    </citation>
    <scope>NUCLEOTIDE SEQUENCE [LARGE SCALE GENOMIC DNA]</scope>
    <source>
        <strain evidence="3">PAL-ZL1</strain>
    </source>
</reference>
<dbReference type="Pfam" id="PF03732">
    <property type="entry name" value="Retrotrans_gag"/>
    <property type="match status" value="1"/>
</dbReference>
<dbReference type="InterPro" id="IPR032567">
    <property type="entry name" value="RTL1-rel"/>
</dbReference>
<comment type="caution">
    <text evidence="3">The sequence shown here is derived from an EMBL/GenBank/DDBJ whole genome shotgun (WGS) entry which is preliminary data.</text>
</comment>
<gene>
    <name evidence="3" type="ORF">D5086_0000050650</name>
</gene>
<evidence type="ECO:0000259" key="2">
    <source>
        <dbReference type="Pfam" id="PF03732"/>
    </source>
</evidence>
<feature type="region of interest" description="Disordered" evidence="1">
    <location>
        <begin position="77"/>
        <end position="96"/>
    </location>
</feature>
<dbReference type="AlphaFoldDB" id="A0A4U5QSQ1"/>
<dbReference type="InterPro" id="IPR005162">
    <property type="entry name" value="Retrotrans_gag_dom"/>
</dbReference>
<dbReference type="Pfam" id="PF08284">
    <property type="entry name" value="RVP_2"/>
    <property type="match status" value="1"/>
</dbReference>
<dbReference type="Gene3D" id="2.40.70.10">
    <property type="entry name" value="Acid Proteases"/>
    <property type="match status" value="1"/>
</dbReference>
<dbReference type="InterPro" id="IPR021109">
    <property type="entry name" value="Peptidase_aspartic_dom_sf"/>
</dbReference>
<dbReference type="PANTHER" id="PTHR15503">
    <property type="entry name" value="LDOC1 RELATED"/>
    <property type="match status" value="1"/>
</dbReference>
<dbReference type="SUPFAM" id="SSF50630">
    <property type="entry name" value="Acid proteases"/>
    <property type="match status" value="1"/>
</dbReference>
<accession>A0A4U5QSQ1</accession>
<proteinExistence type="predicted"/>
<feature type="compositionally biased region" description="Polar residues" evidence="1">
    <location>
        <begin position="85"/>
        <end position="94"/>
    </location>
</feature>
<evidence type="ECO:0000313" key="3">
    <source>
        <dbReference type="EMBL" id="TKS13571.1"/>
    </source>
</evidence>
<dbReference type="PANTHER" id="PTHR15503:SF22">
    <property type="entry name" value="TRANSPOSON TY3-I GAG POLYPROTEIN"/>
    <property type="match status" value="1"/>
</dbReference>
<sequence length="533" mass="60634">MDTRSKSNAEFRTEVTDILTRHESSFDETKQDVNAMKHDLNEIKQNFSQVTSTLQGVMAELQAFRLSRQDTSRDREGNFFERGETSGSSPTTITRPGFERYPNAFDRIQNQAPDRIHHQTQLKLNFPIYRGDEDPTGWIFKAEQYFEFKGIELTQQVQLASFHLEKLALQWYRWFTRDRGPMNWAEFTKVILKRFGPTDYDDPSEALSRLKQTTSVIAYQEVFERLSHKVDGLPENFLIGSFIAGLKDDIRIDVRVKQPKTLSETISVAHLIEERNLLQRKPSSNFRSAMPNYNHRAQPTTTVGLLGPPPMQPVTQPTGNKFPGPIRRITSQEARERREKGLCFYCDDKFAPGHRCIRPQLFMMEDILFEDCPADVDMDIESNGEEAIPEISFHALAGTNHPQTFRVIGKVGNKEVTVLIDGGSTHNFIDQAVVSKLALPVIRDKVFRVTVGNKEIIECTGRCMGLLLTIQGLPIRADFYVLPVAACQAVLGVQWLETLGPIETDYKQLSMPQIFPSYDVNNSPARTTNAHSS</sequence>
<protein>
    <recommendedName>
        <fullName evidence="2">Retrotransposon gag domain-containing protein</fullName>
    </recommendedName>
</protein>
<feature type="domain" description="Retrotransposon gag" evidence="2">
    <location>
        <begin position="158"/>
        <end position="248"/>
    </location>
</feature>
<dbReference type="STRING" id="43335.A0A4U5QSQ1"/>